<dbReference type="InterPro" id="IPR025948">
    <property type="entry name" value="HTH-like_dom"/>
</dbReference>
<dbReference type="PANTHER" id="PTHR46889:SF4">
    <property type="entry name" value="TRANSPOSASE INSO FOR INSERTION SEQUENCE ELEMENT IS911B-RELATED"/>
    <property type="match status" value="1"/>
</dbReference>
<evidence type="ECO:0000313" key="3">
    <source>
        <dbReference type="Proteomes" id="UP000500767"/>
    </source>
</evidence>
<dbReference type="RefSeq" id="WP_171836533.1">
    <property type="nucleotide sequence ID" value="NZ_CP053709.1"/>
</dbReference>
<name>A0A6M8HW96_9PROT</name>
<evidence type="ECO:0000259" key="1">
    <source>
        <dbReference type="Pfam" id="PF13276"/>
    </source>
</evidence>
<keyword evidence="3" id="KW-1185">Reference proteome</keyword>
<proteinExistence type="predicted"/>
<dbReference type="Proteomes" id="UP000500767">
    <property type="component" value="Plasmid unnamed1"/>
</dbReference>
<sequence>MSTNHVCFPIAIMARVPCVSKAGYHAWVLRLPSAHVVADKALLKRVRTVHTTSRQAYEAPRIHADLQVCGELHGRKWIARPIRQAGLVGASHRHCGATITRRHKDAGLAPDLVDCTFNASGPNQLWVAYITYVPTMTGFLYMAGFVNAMTPIW</sequence>
<protein>
    <submittedName>
        <fullName evidence="2">IS3 family transposase</fullName>
    </submittedName>
</protein>
<gene>
    <name evidence="2" type="ORF">HN018_21865</name>
</gene>
<keyword evidence="2" id="KW-0614">Plasmid</keyword>
<dbReference type="InterPro" id="IPR050900">
    <property type="entry name" value="Transposase_IS3/IS150/IS904"/>
</dbReference>
<dbReference type="EMBL" id="CP053709">
    <property type="protein sequence ID" value="QKE92879.1"/>
    <property type="molecule type" value="Genomic_DNA"/>
</dbReference>
<geneLocation type="plasmid" evidence="2 3">
    <name>unnamed1</name>
</geneLocation>
<dbReference type="PANTHER" id="PTHR46889">
    <property type="entry name" value="TRANSPOSASE INSF FOR INSERTION SEQUENCE IS3B-RELATED"/>
    <property type="match status" value="1"/>
</dbReference>
<organism evidence="2 3">
    <name type="scientific">Lichenicola cladoniae</name>
    <dbReference type="NCBI Taxonomy" id="1484109"/>
    <lineage>
        <taxon>Bacteria</taxon>
        <taxon>Pseudomonadati</taxon>
        <taxon>Pseudomonadota</taxon>
        <taxon>Alphaproteobacteria</taxon>
        <taxon>Acetobacterales</taxon>
        <taxon>Acetobacteraceae</taxon>
        <taxon>Lichenicola</taxon>
    </lineage>
</organism>
<dbReference type="AlphaFoldDB" id="A0A6M8HW96"/>
<reference evidence="2 3" key="1">
    <citation type="journal article" date="2014" name="World J. Microbiol. Biotechnol.">
        <title>Biodiversity and physiological characteristics of Antarctic and Arctic lichens-associated bacteria.</title>
        <authorList>
            <person name="Lee Y.M."/>
            <person name="Kim E.H."/>
            <person name="Lee H.K."/>
            <person name="Hong S.G."/>
        </authorList>
    </citation>
    <scope>NUCLEOTIDE SEQUENCE [LARGE SCALE GENOMIC DNA]</scope>
    <source>
        <strain evidence="2 3">PAMC 26569</strain>
        <plasmid evidence="2">unnamed1</plasmid>
    </source>
</reference>
<accession>A0A6M8HW96</accession>
<evidence type="ECO:0000313" key="2">
    <source>
        <dbReference type="EMBL" id="QKE92879.1"/>
    </source>
</evidence>
<feature type="domain" description="HTH-like" evidence="1">
    <location>
        <begin position="39"/>
        <end position="93"/>
    </location>
</feature>
<dbReference type="KEGG" id="lck:HN018_21865"/>
<dbReference type="Pfam" id="PF13276">
    <property type="entry name" value="HTH_21"/>
    <property type="match status" value="1"/>
</dbReference>